<dbReference type="UniPathway" id="UPA00068">
    <property type="reaction ID" value="UER00109"/>
</dbReference>
<protein>
    <recommendedName>
        <fullName evidence="5">Acetylornithine aminotransferase</fullName>
        <shortName evidence="5">ACOAT</shortName>
        <ecNumber evidence="5">2.6.1.11</ecNumber>
    </recommendedName>
</protein>
<feature type="binding site" evidence="5">
    <location>
        <begin position="92"/>
        <end position="93"/>
    </location>
    <ligand>
        <name>pyridoxal 5'-phosphate</name>
        <dbReference type="ChEBI" id="CHEBI:597326"/>
    </ligand>
</feature>
<dbReference type="Proteomes" id="UP000037977">
    <property type="component" value="Unassembled WGS sequence"/>
</dbReference>
<dbReference type="InterPro" id="IPR004636">
    <property type="entry name" value="AcOrn/SuccOrn_fam"/>
</dbReference>
<dbReference type="GO" id="GO:0005737">
    <property type="term" value="C:cytoplasm"/>
    <property type="evidence" value="ECO:0007669"/>
    <property type="project" value="UniProtKB-SubCell"/>
</dbReference>
<dbReference type="PIRSF" id="PIRSF000521">
    <property type="entry name" value="Transaminase_4ab_Lys_Orn"/>
    <property type="match status" value="1"/>
</dbReference>
<keyword evidence="5" id="KW-0055">Arginine biosynthesis</keyword>
<dbReference type="NCBIfam" id="TIGR00707">
    <property type="entry name" value="argD"/>
    <property type="match status" value="1"/>
</dbReference>
<dbReference type="GO" id="GO:0003992">
    <property type="term" value="F:N2-acetyl-L-ornithine:2-oxoglutarate 5-aminotransferase activity"/>
    <property type="evidence" value="ECO:0007669"/>
    <property type="project" value="UniProtKB-UniRule"/>
</dbReference>
<dbReference type="CDD" id="cd00610">
    <property type="entry name" value="OAT_like"/>
    <property type="match status" value="1"/>
</dbReference>
<dbReference type="HAMAP" id="MF_01107">
    <property type="entry name" value="ArgD_aminotrans_3"/>
    <property type="match status" value="1"/>
</dbReference>
<dbReference type="GO" id="GO:0006526">
    <property type="term" value="P:L-arginine biosynthetic process"/>
    <property type="evidence" value="ECO:0007669"/>
    <property type="project" value="UniProtKB-UniRule"/>
</dbReference>
<keyword evidence="4 5" id="KW-0663">Pyridoxal phosphate</keyword>
<comment type="catalytic activity">
    <reaction evidence="5">
        <text>N(2)-acetyl-L-ornithine + 2-oxoglutarate = N-acetyl-L-glutamate 5-semialdehyde + L-glutamate</text>
        <dbReference type="Rhea" id="RHEA:18049"/>
        <dbReference type="ChEBI" id="CHEBI:16810"/>
        <dbReference type="ChEBI" id="CHEBI:29123"/>
        <dbReference type="ChEBI" id="CHEBI:29985"/>
        <dbReference type="ChEBI" id="CHEBI:57805"/>
        <dbReference type="EC" id="2.6.1.11"/>
    </reaction>
</comment>
<evidence type="ECO:0000313" key="7">
    <source>
        <dbReference type="Proteomes" id="UP000037977"/>
    </source>
</evidence>
<dbReference type="FunFam" id="3.40.640.10:FF:000004">
    <property type="entry name" value="Acetylornithine aminotransferase"/>
    <property type="match status" value="1"/>
</dbReference>
<dbReference type="Gene3D" id="3.40.640.10">
    <property type="entry name" value="Type I PLP-dependent aspartate aminotransferase-like (Major domain)"/>
    <property type="match status" value="1"/>
</dbReference>
<dbReference type="Pfam" id="PF00202">
    <property type="entry name" value="Aminotran_3"/>
    <property type="match status" value="1"/>
</dbReference>
<dbReference type="NCBIfam" id="NF002325">
    <property type="entry name" value="PRK01278.1"/>
    <property type="match status" value="1"/>
</dbReference>
<dbReference type="SUPFAM" id="SSF53383">
    <property type="entry name" value="PLP-dependent transferases"/>
    <property type="match status" value="1"/>
</dbReference>
<name>A0A0M9DI97_9BACI</name>
<dbReference type="InterPro" id="IPR050103">
    <property type="entry name" value="Class-III_PLP-dep_AT"/>
</dbReference>
<dbReference type="RefSeq" id="WP_053995564.1">
    <property type="nucleotide sequence ID" value="NZ_CP065643.1"/>
</dbReference>
<feature type="binding site" evidence="5">
    <location>
        <position position="128"/>
    </location>
    <ligand>
        <name>N(2)-acetyl-L-ornithine</name>
        <dbReference type="ChEBI" id="CHEBI:57805"/>
    </ligand>
</feature>
<dbReference type="PANTHER" id="PTHR11986:SF79">
    <property type="entry name" value="ACETYLORNITHINE AMINOTRANSFERASE, MITOCHONDRIAL"/>
    <property type="match status" value="1"/>
</dbReference>
<keyword evidence="1 5" id="KW-0032">Aminotransferase</keyword>
<evidence type="ECO:0000256" key="1">
    <source>
        <dbReference type="ARBA" id="ARBA00022576"/>
    </source>
</evidence>
<evidence type="ECO:0000313" key="6">
    <source>
        <dbReference type="EMBL" id="KOY81998.1"/>
    </source>
</evidence>
<reference evidence="6 7" key="1">
    <citation type="submission" date="2015-07" db="EMBL/GenBank/DDBJ databases">
        <title>Genome sequencing project for genomic taxonomy and phylogenomics of Bacillus-like bacteria.</title>
        <authorList>
            <person name="Liu B."/>
            <person name="Wang J."/>
            <person name="Zhu Y."/>
            <person name="Liu G."/>
            <person name="Chen Q."/>
            <person name="Chen Z."/>
            <person name="Che J."/>
            <person name="Ge C."/>
            <person name="Shi H."/>
            <person name="Pan Z."/>
            <person name="Liu X."/>
        </authorList>
    </citation>
    <scope>NUCLEOTIDE SEQUENCE [LARGE SCALE GENOMIC DNA]</scope>
    <source>
        <strain evidence="6 7">DSM 54</strain>
    </source>
</reference>
<dbReference type="PATRIC" id="fig|33935.3.peg.3538"/>
<dbReference type="InterPro" id="IPR015421">
    <property type="entry name" value="PyrdxlP-dep_Trfase_major"/>
</dbReference>
<evidence type="ECO:0000256" key="2">
    <source>
        <dbReference type="ARBA" id="ARBA00022605"/>
    </source>
</evidence>
<sequence>MFPTYAKYPISLVRGEGSRLWDEQGKEYLDFMSGVAVCNLGHVPMKVKEKIKEQLDRVWHVSNFFHIPNQEKLAQMLVNHSCMDLVFFCNSGAEANEAAIKCARRYHQGVLKNGKYEIITFEKSFHGRTIATLTATGQDKVKDGFHPLPQGFKYACLNDLQSVKEQITDQTAAIMMELVQGESGVYPAEQEFVDELSALCKDQGMLLIIDEVQTGMGRTGSLFAYEHYGIEPDIITLAKGLASGFPIGAMMGKKELREAFSAGSHGSTFGGGPLAVTAGLATLETLLDGCLMEHVTKLGIYALQRLTDQLQHYPSIQNIRGLGLLIGIECREPIAPIIQELLQQGLLVLTAGTHVIRLAPSLLITKEEIDQAVDLIEVVLKKY</sequence>
<comment type="subcellular location">
    <subcellularLocation>
        <location evidence="5">Cytoplasm</location>
    </subcellularLocation>
</comment>
<dbReference type="OrthoDB" id="9807885at2"/>
<dbReference type="InterPro" id="IPR049704">
    <property type="entry name" value="Aminotrans_3_PPA_site"/>
</dbReference>
<dbReference type="GO" id="GO:0042802">
    <property type="term" value="F:identical protein binding"/>
    <property type="evidence" value="ECO:0007669"/>
    <property type="project" value="TreeGrafter"/>
</dbReference>
<comment type="caution">
    <text evidence="6">The sequence shown here is derived from an EMBL/GenBank/DDBJ whole genome shotgun (WGS) entry which is preliminary data.</text>
</comment>
<dbReference type="EMBL" id="LGCI01000008">
    <property type="protein sequence ID" value="KOY81998.1"/>
    <property type="molecule type" value="Genomic_DNA"/>
</dbReference>
<proteinExistence type="inferred from homology"/>
<dbReference type="InterPro" id="IPR015422">
    <property type="entry name" value="PyrdxlP-dep_Trfase_small"/>
</dbReference>
<feature type="binding site" evidence="5">
    <location>
        <position position="125"/>
    </location>
    <ligand>
        <name>pyridoxal 5'-phosphate</name>
        <dbReference type="ChEBI" id="CHEBI:597326"/>
    </ligand>
</feature>
<keyword evidence="2 5" id="KW-0028">Amino-acid biosynthesis</keyword>
<comment type="subunit">
    <text evidence="5">Homodimer.</text>
</comment>
<evidence type="ECO:0000256" key="3">
    <source>
        <dbReference type="ARBA" id="ARBA00022679"/>
    </source>
</evidence>
<comment type="miscellaneous">
    <text evidence="5">May also have succinyldiaminopimelate aminotransferase activity, thus carrying out the corresponding step in lysine biosynthesis.</text>
</comment>
<dbReference type="GO" id="GO:0030170">
    <property type="term" value="F:pyridoxal phosphate binding"/>
    <property type="evidence" value="ECO:0007669"/>
    <property type="project" value="InterPro"/>
</dbReference>
<evidence type="ECO:0000256" key="4">
    <source>
        <dbReference type="ARBA" id="ARBA00022898"/>
    </source>
</evidence>
<keyword evidence="5" id="KW-0963">Cytoplasm</keyword>
<keyword evidence="7" id="KW-1185">Reference proteome</keyword>
<comment type="pathway">
    <text evidence="5">Amino-acid biosynthesis; L-arginine biosynthesis; N(2)-acetyl-L-ornithine from L-glutamate: step 4/4.</text>
</comment>
<comment type="cofactor">
    <cofactor evidence="5">
        <name>pyridoxal 5'-phosphate</name>
        <dbReference type="ChEBI" id="CHEBI:597326"/>
    </cofactor>
    <text evidence="5">Binds 1 pyridoxal phosphate per subunit.</text>
</comment>
<comment type="similarity">
    <text evidence="5">Belongs to the class-III pyridoxal-phosphate-dependent aminotransferase family. ArgD subfamily.</text>
</comment>
<dbReference type="PROSITE" id="PS00600">
    <property type="entry name" value="AA_TRANSFER_CLASS_3"/>
    <property type="match status" value="1"/>
</dbReference>
<feature type="binding site" evidence="5">
    <location>
        <position position="268"/>
    </location>
    <ligand>
        <name>pyridoxal 5'-phosphate</name>
        <dbReference type="ChEBI" id="CHEBI:597326"/>
    </ligand>
</feature>
<dbReference type="Gene3D" id="3.90.1150.10">
    <property type="entry name" value="Aspartate Aminotransferase, domain 1"/>
    <property type="match status" value="1"/>
</dbReference>
<feature type="modified residue" description="N6-(pyridoxal phosphate)lysine" evidence="5">
    <location>
        <position position="239"/>
    </location>
</feature>
<dbReference type="InterPro" id="IPR005814">
    <property type="entry name" value="Aminotrans_3"/>
</dbReference>
<organism evidence="6 7">
    <name type="scientific">Lysinibacillus macroides</name>
    <dbReference type="NCBI Taxonomy" id="33935"/>
    <lineage>
        <taxon>Bacteria</taxon>
        <taxon>Bacillati</taxon>
        <taxon>Bacillota</taxon>
        <taxon>Bacilli</taxon>
        <taxon>Bacillales</taxon>
        <taxon>Bacillaceae</taxon>
        <taxon>Lysinibacillus</taxon>
    </lineage>
</organism>
<dbReference type="AlphaFoldDB" id="A0A0M9DI97"/>
<gene>
    <name evidence="5" type="primary">argD</name>
    <name evidence="6" type="ORF">ADM90_13435</name>
</gene>
<dbReference type="NCBIfam" id="NF002797">
    <property type="entry name" value="PRK02936.1"/>
    <property type="match status" value="1"/>
</dbReference>
<accession>A0A0M9DI97</accession>
<dbReference type="InterPro" id="IPR015424">
    <property type="entry name" value="PyrdxlP-dep_Trfase"/>
</dbReference>
<dbReference type="PANTHER" id="PTHR11986">
    <property type="entry name" value="AMINOTRANSFERASE CLASS III"/>
    <property type="match status" value="1"/>
</dbReference>
<keyword evidence="3 5" id="KW-0808">Transferase</keyword>
<evidence type="ECO:0000256" key="5">
    <source>
        <dbReference type="HAMAP-Rule" id="MF_01107"/>
    </source>
</evidence>
<dbReference type="STRING" id="33935.ADM90_13435"/>
<dbReference type="EC" id="2.6.1.11" evidence="5"/>
<feature type="binding site" evidence="5">
    <location>
        <begin position="210"/>
        <end position="213"/>
    </location>
    <ligand>
        <name>pyridoxal 5'-phosphate</name>
        <dbReference type="ChEBI" id="CHEBI:597326"/>
    </ligand>
</feature>
<feature type="binding site" evidence="5">
    <location>
        <position position="267"/>
    </location>
    <ligand>
        <name>N(2)-acetyl-L-ornithine</name>
        <dbReference type="ChEBI" id="CHEBI:57805"/>
    </ligand>
</feature>